<accession>A0A0N4YRA9</accession>
<organism evidence="3">
    <name type="scientific">Nippostrongylus brasiliensis</name>
    <name type="common">Rat hookworm</name>
    <dbReference type="NCBI Taxonomy" id="27835"/>
    <lineage>
        <taxon>Eukaryota</taxon>
        <taxon>Metazoa</taxon>
        <taxon>Ecdysozoa</taxon>
        <taxon>Nematoda</taxon>
        <taxon>Chromadorea</taxon>
        <taxon>Rhabditida</taxon>
        <taxon>Rhabditina</taxon>
        <taxon>Rhabditomorpha</taxon>
        <taxon>Strongyloidea</taxon>
        <taxon>Heligmosomidae</taxon>
        <taxon>Nippostrongylus</taxon>
    </lineage>
</organism>
<gene>
    <name evidence="1" type="ORF">NBR_LOCUS19782</name>
</gene>
<dbReference type="EMBL" id="UYSL01024481">
    <property type="protein sequence ID" value="VDL83518.1"/>
    <property type="molecule type" value="Genomic_DNA"/>
</dbReference>
<protein>
    <submittedName>
        <fullName evidence="3">FERM domain-containing protein</fullName>
    </submittedName>
</protein>
<dbReference type="AlphaFoldDB" id="A0A0N4YRA9"/>
<evidence type="ECO:0000313" key="2">
    <source>
        <dbReference type="Proteomes" id="UP000271162"/>
    </source>
</evidence>
<sequence>MMMCRPQAKISQSNKEPSDVAEEVTQYVEAINEYEKNNTHCGKRPLSSRNESKKFVRYGKFCVMDFSGIKGNYRINVSRAMQHWICAFMADVCGQNIDLAAPSLFPSAAGFQLDWYLGGYVTKVIEFPDSDEGDNAETLAG</sequence>
<keyword evidence="2" id="KW-1185">Reference proteome</keyword>
<evidence type="ECO:0000313" key="3">
    <source>
        <dbReference type="WBParaSite" id="NBR_0001978101-mRNA-1"/>
    </source>
</evidence>
<name>A0A0N4YRA9_NIPBR</name>
<proteinExistence type="predicted"/>
<reference evidence="1 2" key="2">
    <citation type="submission" date="2018-11" db="EMBL/GenBank/DDBJ databases">
        <authorList>
            <consortium name="Pathogen Informatics"/>
        </authorList>
    </citation>
    <scope>NUCLEOTIDE SEQUENCE [LARGE SCALE GENOMIC DNA]</scope>
</reference>
<evidence type="ECO:0000313" key="1">
    <source>
        <dbReference type="EMBL" id="VDL83518.1"/>
    </source>
</evidence>
<dbReference type="Proteomes" id="UP000271162">
    <property type="component" value="Unassembled WGS sequence"/>
</dbReference>
<reference evidence="3" key="1">
    <citation type="submission" date="2017-02" db="UniProtKB">
        <authorList>
            <consortium name="WormBaseParasite"/>
        </authorList>
    </citation>
    <scope>IDENTIFICATION</scope>
</reference>
<dbReference type="WBParaSite" id="NBR_0001978101-mRNA-1">
    <property type="protein sequence ID" value="NBR_0001978101-mRNA-1"/>
    <property type="gene ID" value="NBR_0001978101"/>
</dbReference>